<name>A0A8J2WTA2_9STRA</name>
<dbReference type="Pfam" id="PF00797">
    <property type="entry name" value="Acetyltransf_2"/>
    <property type="match status" value="1"/>
</dbReference>
<evidence type="ECO:0000256" key="1">
    <source>
        <dbReference type="ARBA" id="ARBA00006547"/>
    </source>
</evidence>
<comment type="caution">
    <text evidence="2">The sequence shown here is derived from an EMBL/GenBank/DDBJ whole genome shotgun (WGS) entry which is preliminary data.</text>
</comment>
<dbReference type="AlphaFoldDB" id="A0A8J2WTA2"/>
<dbReference type="GO" id="GO:0016407">
    <property type="term" value="F:acetyltransferase activity"/>
    <property type="evidence" value="ECO:0007669"/>
    <property type="project" value="InterPro"/>
</dbReference>
<dbReference type="InterPro" id="IPR038765">
    <property type="entry name" value="Papain-like_cys_pep_sf"/>
</dbReference>
<reference evidence="2" key="1">
    <citation type="submission" date="2021-11" db="EMBL/GenBank/DDBJ databases">
        <authorList>
            <consortium name="Genoscope - CEA"/>
            <person name="William W."/>
        </authorList>
    </citation>
    <scope>NUCLEOTIDE SEQUENCE</scope>
</reference>
<dbReference type="PANTHER" id="PTHR11786">
    <property type="entry name" value="N-HYDROXYARYLAMINE O-ACETYLTRANSFERASE"/>
    <property type="match status" value="1"/>
</dbReference>
<sequence>MGWRALAVAAAAAASDCTDEPLWLDGARAACDAALCGAWFCGDCPFAGACNRTCGLCDAAEPCAGGEARDCDGRCTAATARRDGCCASRFNCASHDFDAGDCEPPVSNEEAPASDWCILLTATVCPPSAMTHTVLRDAVARRRDYVAVLESYAASSKRPLVVVENSGAHLGELRRAAPSAHFVSFTDDEVDASKGKGHAEHRAIRRALPALQRCRRIVKITGRYFVEGLDAVLDTVDADIVVQSTPSPWSLGDGVLRSEVIGFDASLLDALLGGQDESRGRPAERALFEGVQKLERAGRTVARFPALRVRPTRNAELSTVDAAIVDRAPNAEDLQALLTAHLSSIPFENLGQHNHPSEGLPFIGTPAVSKPLLPTLDVDACLSKLVEKNRGGFCFELNFSFAWLLRQLGYSVRLGRSDVFGPPGTPPNKGHLVIFVDGLGADPLLVDPGFGDAIRTIFSVKGGATDPALGEKYNLAPSAGFGLEEFGLAERFSHVLMRERSVGSATAFFDIVGAPPPPPEPMPPIPVYALNLEDDLPYDSPEFVEGLAAVLDEDPEKNIFQAKRLCVLAKDDGHVMLGKDYIKTVERGVEVSRTTLSTEKEWRDALEANFGITL</sequence>
<dbReference type="EMBL" id="CAKKNE010000006">
    <property type="protein sequence ID" value="CAH0379980.1"/>
    <property type="molecule type" value="Genomic_DNA"/>
</dbReference>
<dbReference type="SUPFAM" id="SSF54001">
    <property type="entry name" value="Cysteine proteinases"/>
    <property type="match status" value="1"/>
</dbReference>
<evidence type="ECO:0000313" key="2">
    <source>
        <dbReference type="EMBL" id="CAH0379980.1"/>
    </source>
</evidence>
<proteinExistence type="inferred from homology"/>
<organism evidence="2 3">
    <name type="scientific">Pelagomonas calceolata</name>
    <dbReference type="NCBI Taxonomy" id="35677"/>
    <lineage>
        <taxon>Eukaryota</taxon>
        <taxon>Sar</taxon>
        <taxon>Stramenopiles</taxon>
        <taxon>Ochrophyta</taxon>
        <taxon>Pelagophyceae</taxon>
        <taxon>Pelagomonadales</taxon>
        <taxon>Pelagomonadaceae</taxon>
        <taxon>Pelagomonas</taxon>
    </lineage>
</organism>
<dbReference type="Proteomes" id="UP000789595">
    <property type="component" value="Unassembled WGS sequence"/>
</dbReference>
<dbReference type="InterPro" id="IPR053710">
    <property type="entry name" value="Arylamine_NAT_domain_sf"/>
</dbReference>
<evidence type="ECO:0000313" key="3">
    <source>
        <dbReference type="Proteomes" id="UP000789595"/>
    </source>
</evidence>
<evidence type="ECO:0008006" key="4">
    <source>
        <dbReference type="Google" id="ProtNLM"/>
    </source>
</evidence>
<dbReference type="InterPro" id="IPR001447">
    <property type="entry name" value="Arylamine_N-AcTrfase"/>
</dbReference>
<gene>
    <name evidence="2" type="ORF">PECAL_6P16170</name>
</gene>
<dbReference type="PANTHER" id="PTHR11786:SF0">
    <property type="entry name" value="ARYLAMINE N-ACETYLTRANSFERASE 4-RELATED"/>
    <property type="match status" value="1"/>
</dbReference>
<comment type="similarity">
    <text evidence="1">Belongs to the arylamine N-acetyltransferase family.</text>
</comment>
<accession>A0A8J2WTA2</accession>
<dbReference type="OrthoDB" id="197308at2759"/>
<keyword evidence="3" id="KW-1185">Reference proteome</keyword>
<protein>
    <recommendedName>
        <fullName evidence="4">Arylamine N-acetyltransferase</fullName>
    </recommendedName>
</protein>
<dbReference type="Gene3D" id="3.30.2140.20">
    <property type="match status" value="1"/>
</dbReference>